<dbReference type="InterPro" id="IPR001320">
    <property type="entry name" value="Iontro_rcpt_C"/>
</dbReference>
<keyword evidence="4" id="KW-1185">Reference proteome</keyword>
<evidence type="ECO:0000313" key="3">
    <source>
        <dbReference type="EMBL" id="PRQ31051.1"/>
    </source>
</evidence>
<proteinExistence type="predicted"/>
<dbReference type="Proteomes" id="UP000238479">
    <property type="component" value="Chromosome 5"/>
</dbReference>
<keyword evidence="3" id="KW-0675">Receptor</keyword>
<evidence type="ECO:0000313" key="4">
    <source>
        <dbReference type="Proteomes" id="UP000238479"/>
    </source>
</evidence>
<comment type="caution">
    <text evidence="3">The sequence shown here is derived from an EMBL/GenBank/DDBJ whole genome shotgun (WGS) entry which is preliminary data.</text>
</comment>
<feature type="transmembrane region" description="Helical" evidence="1">
    <location>
        <begin position="6"/>
        <end position="23"/>
    </location>
</feature>
<evidence type="ECO:0000259" key="2">
    <source>
        <dbReference type="Pfam" id="PF00060"/>
    </source>
</evidence>
<dbReference type="GO" id="GO:0015276">
    <property type="term" value="F:ligand-gated monoatomic ion channel activity"/>
    <property type="evidence" value="ECO:0007669"/>
    <property type="project" value="InterPro"/>
</dbReference>
<dbReference type="Gramene" id="PRQ31051">
    <property type="protein sequence ID" value="PRQ31051"/>
    <property type="gene ID" value="RchiOBHm_Chr5g0031241"/>
</dbReference>
<organism evidence="3 4">
    <name type="scientific">Rosa chinensis</name>
    <name type="common">China rose</name>
    <dbReference type="NCBI Taxonomy" id="74649"/>
    <lineage>
        <taxon>Eukaryota</taxon>
        <taxon>Viridiplantae</taxon>
        <taxon>Streptophyta</taxon>
        <taxon>Embryophyta</taxon>
        <taxon>Tracheophyta</taxon>
        <taxon>Spermatophyta</taxon>
        <taxon>Magnoliopsida</taxon>
        <taxon>eudicotyledons</taxon>
        <taxon>Gunneridae</taxon>
        <taxon>Pentapetalae</taxon>
        <taxon>rosids</taxon>
        <taxon>fabids</taxon>
        <taxon>Rosales</taxon>
        <taxon>Rosaceae</taxon>
        <taxon>Rosoideae</taxon>
        <taxon>Rosoideae incertae sedis</taxon>
        <taxon>Rosa</taxon>
    </lineage>
</organism>
<protein>
    <submittedName>
        <fullName evidence="3">Putative ionotropic glutamate receptor</fullName>
    </submittedName>
</protein>
<dbReference type="STRING" id="74649.A0A2P6QA48"/>
<feature type="domain" description="Ionotropic glutamate receptor C-terminal" evidence="2">
    <location>
        <begin position="1"/>
        <end position="45"/>
    </location>
</feature>
<reference evidence="3 4" key="1">
    <citation type="journal article" date="2018" name="Nat. Genet.">
        <title>The Rosa genome provides new insights in the design of modern roses.</title>
        <authorList>
            <person name="Bendahmane M."/>
        </authorList>
    </citation>
    <scope>NUCLEOTIDE SEQUENCE [LARGE SCALE GENOMIC DNA]</scope>
    <source>
        <strain evidence="4">cv. Old Blush</strain>
    </source>
</reference>
<keyword evidence="1" id="KW-1133">Transmembrane helix</keyword>
<evidence type="ECO:0000256" key="1">
    <source>
        <dbReference type="SAM" id="Phobius"/>
    </source>
</evidence>
<dbReference type="Pfam" id="PF00060">
    <property type="entry name" value="Lig_chan"/>
    <property type="match status" value="1"/>
</dbReference>
<dbReference type="AlphaFoldDB" id="A0A2P6QA48"/>
<keyword evidence="1" id="KW-0812">Transmembrane</keyword>
<dbReference type="GO" id="GO:0016020">
    <property type="term" value="C:membrane"/>
    <property type="evidence" value="ECO:0007669"/>
    <property type="project" value="InterPro"/>
</dbReference>
<dbReference type="EMBL" id="PDCK01000043">
    <property type="protein sequence ID" value="PRQ31051.1"/>
    <property type="molecule type" value="Genomic_DNA"/>
</dbReference>
<gene>
    <name evidence="3" type="ORF">RchiOBHm_Chr5g0031241</name>
</gene>
<accession>A0A2P6QA48</accession>
<name>A0A2P6QA48_ROSCH</name>
<sequence length="93" mass="10752">MWLVTGAFFLFVGVIVWILEHMINHEFRGPPREQLMTIFWLVCSTSLRPLICLRLSDSYSHKVSFWKEKCPNSLIDGPRCCLGVGCLLNHLVM</sequence>
<keyword evidence="1" id="KW-0472">Membrane</keyword>